<evidence type="ECO:0000313" key="2">
    <source>
        <dbReference type="EMBL" id="GAT35362.1"/>
    </source>
</evidence>
<name>A0A146GDY3_TERSA</name>
<feature type="domain" description="Methyltransferase FkbM" evidence="1">
    <location>
        <begin position="57"/>
        <end position="204"/>
    </location>
</feature>
<dbReference type="PANTHER" id="PTHR34203:SF15">
    <property type="entry name" value="SLL1173 PROTEIN"/>
    <property type="match status" value="1"/>
</dbReference>
<dbReference type="RefSeq" id="WP_075081179.1">
    <property type="nucleotide sequence ID" value="NZ_BDCO01000003.1"/>
</dbReference>
<dbReference type="CDD" id="cd02440">
    <property type="entry name" value="AdoMet_MTases"/>
    <property type="match status" value="1"/>
</dbReference>
<dbReference type="InterPro" id="IPR029063">
    <property type="entry name" value="SAM-dependent_MTases_sf"/>
</dbReference>
<dbReference type="InterPro" id="IPR052514">
    <property type="entry name" value="SAM-dependent_MTase"/>
</dbReference>
<dbReference type="PANTHER" id="PTHR34203">
    <property type="entry name" value="METHYLTRANSFERASE, FKBM FAMILY PROTEIN"/>
    <property type="match status" value="1"/>
</dbReference>
<evidence type="ECO:0000313" key="3">
    <source>
        <dbReference type="Proteomes" id="UP000076023"/>
    </source>
</evidence>
<dbReference type="InterPro" id="IPR006342">
    <property type="entry name" value="FkbM_mtfrase"/>
</dbReference>
<dbReference type="AlphaFoldDB" id="A0A146GDY3"/>
<accession>A0A146GDY3</accession>
<dbReference type="SUPFAM" id="SSF53335">
    <property type="entry name" value="S-adenosyl-L-methionine-dependent methyltransferases"/>
    <property type="match status" value="1"/>
</dbReference>
<keyword evidence="2" id="KW-0808">Transferase</keyword>
<dbReference type="NCBIfam" id="TIGR01444">
    <property type="entry name" value="fkbM_fam"/>
    <property type="match status" value="1"/>
</dbReference>
<gene>
    <name evidence="2" type="ORF">TSACC_3427</name>
</gene>
<evidence type="ECO:0000259" key="1">
    <source>
        <dbReference type="Pfam" id="PF05050"/>
    </source>
</evidence>
<dbReference type="OrthoDB" id="182922at2"/>
<dbReference type="Gene3D" id="3.40.50.150">
    <property type="entry name" value="Vaccinia Virus protein VP39"/>
    <property type="match status" value="1"/>
</dbReference>
<dbReference type="GO" id="GO:0032259">
    <property type="term" value="P:methylation"/>
    <property type="evidence" value="ECO:0007669"/>
    <property type="project" value="UniProtKB-KW"/>
</dbReference>
<dbReference type="STRING" id="690879.TSACC_3427"/>
<proteinExistence type="predicted"/>
<dbReference type="Proteomes" id="UP000076023">
    <property type="component" value="Unassembled WGS sequence"/>
</dbReference>
<dbReference type="GO" id="GO:0008168">
    <property type="term" value="F:methyltransferase activity"/>
    <property type="evidence" value="ECO:0007669"/>
    <property type="project" value="UniProtKB-KW"/>
</dbReference>
<keyword evidence="3" id="KW-1185">Reference proteome</keyword>
<organism evidence="2 3">
    <name type="scientific">Terrimicrobium sacchariphilum</name>
    <dbReference type="NCBI Taxonomy" id="690879"/>
    <lineage>
        <taxon>Bacteria</taxon>
        <taxon>Pseudomonadati</taxon>
        <taxon>Verrucomicrobiota</taxon>
        <taxon>Terrimicrobiia</taxon>
        <taxon>Terrimicrobiales</taxon>
        <taxon>Terrimicrobiaceae</taxon>
        <taxon>Terrimicrobium</taxon>
    </lineage>
</organism>
<reference evidence="3" key="1">
    <citation type="journal article" date="2017" name="Genome Announc.">
        <title>Draft Genome Sequence of Terrimicrobium sacchariphilum NM-5T, a Facultative Anaerobic Soil Bacterium of the Class Spartobacteria.</title>
        <authorList>
            <person name="Qiu Y.L."/>
            <person name="Tourlousse D.M."/>
            <person name="Matsuura N."/>
            <person name="Ohashi A."/>
            <person name="Sekiguchi Y."/>
        </authorList>
    </citation>
    <scope>NUCLEOTIDE SEQUENCE [LARGE SCALE GENOMIC DNA]</scope>
    <source>
        <strain evidence="3">NM-5</strain>
    </source>
</reference>
<dbReference type="EMBL" id="BDCO01000003">
    <property type="protein sequence ID" value="GAT35362.1"/>
    <property type="molecule type" value="Genomic_DNA"/>
</dbReference>
<sequence length="234" mass="26050">MKLLITPLRAIFRVLFWVTPQRMHIPLRYRLTELEGGLEPELRYLDRMVRKGGTVLDIGANIGIFSYRLAGLAKRVVSFEINDDLLAELKAWNPGNIEVVPKGLSSEAHEATLYIPVLNGKKLVGWASLAPGNCPDTNEHVTKRVETVTLDSLALRGVTFIKMDVEGHELEVLRGAAKTLKANQPVMMVEIRERNLAPVRELLGGLGYAETTMKALTGQEGSEGNYFFIPREKA</sequence>
<dbReference type="InParanoid" id="A0A146GDY3"/>
<protein>
    <submittedName>
        <fullName evidence="2">Methyltransferase, FkbM family</fullName>
    </submittedName>
</protein>
<comment type="caution">
    <text evidence="2">The sequence shown here is derived from an EMBL/GenBank/DDBJ whole genome shotgun (WGS) entry which is preliminary data.</text>
</comment>
<dbReference type="Pfam" id="PF05050">
    <property type="entry name" value="Methyltransf_21"/>
    <property type="match status" value="1"/>
</dbReference>
<keyword evidence="2" id="KW-0489">Methyltransferase</keyword>